<dbReference type="AlphaFoldDB" id="A0A0F9BRE0"/>
<name>A0A0F9BRE0_9ZZZZ</name>
<comment type="caution">
    <text evidence="1">The sequence shown here is derived from an EMBL/GenBank/DDBJ whole genome shotgun (WGS) entry which is preliminary data.</text>
</comment>
<dbReference type="EMBL" id="LAZR01036581">
    <property type="protein sequence ID" value="KKL24474.1"/>
    <property type="molecule type" value="Genomic_DNA"/>
</dbReference>
<evidence type="ECO:0000313" key="1">
    <source>
        <dbReference type="EMBL" id="KKL24474.1"/>
    </source>
</evidence>
<sequence>MKHVNSASIKTEHVLELMMEDGFGPDEVIAHAREYASSITETQPSRTAILRIKRIARGIIRDARREKKS</sequence>
<gene>
    <name evidence="2" type="ORF">LCGC14_1722320</name>
    <name evidence="1" type="ORF">LCGC14_2414980</name>
</gene>
<protein>
    <submittedName>
        <fullName evidence="1">Uncharacterized protein</fullName>
    </submittedName>
</protein>
<dbReference type="EMBL" id="LAZR01015518">
    <property type="protein sequence ID" value="KKM09957.1"/>
    <property type="molecule type" value="Genomic_DNA"/>
</dbReference>
<reference evidence="1" key="1">
    <citation type="journal article" date="2015" name="Nature">
        <title>Complex archaea that bridge the gap between prokaryotes and eukaryotes.</title>
        <authorList>
            <person name="Spang A."/>
            <person name="Saw J.H."/>
            <person name="Jorgensen S.L."/>
            <person name="Zaremba-Niedzwiedzka K."/>
            <person name="Martijn J."/>
            <person name="Lind A.E."/>
            <person name="van Eijk R."/>
            <person name="Schleper C."/>
            <person name="Guy L."/>
            <person name="Ettema T.J."/>
        </authorList>
    </citation>
    <scope>NUCLEOTIDE SEQUENCE</scope>
</reference>
<evidence type="ECO:0000313" key="2">
    <source>
        <dbReference type="EMBL" id="KKM09957.1"/>
    </source>
</evidence>
<organism evidence="1">
    <name type="scientific">marine sediment metagenome</name>
    <dbReference type="NCBI Taxonomy" id="412755"/>
    <lineage>
        <taxon>unclassified sequences</taxon>
        <taxon>metagenomes</taxon>
        <taxon>ecological metagenomes</taxon>
    </lineage>
</organism>
<proteinExistence type="predicted"/>
<accession>A0A0F9BRE0</accession>